<accession>A0A3E4KXT1</accession>
<evidence type="ECO:0000313" key="2">
    <source>
        <dbReference type="Proteomes" id="UP000284772"/>
    </source>
</evidence>
<protein>
    <submittedName>
        <fullName evidence="1">Uncharacterized protein</fullName>
    </submittedName>
</protein>
<organism evidence="1 2">
    <name type="scientific">Bacteroides intestinalis</name>
    <dbReference type="NCBI Taxonomy" id="329854"/>
    <lineage>
        <taxon>Bacteria</taxon>
        <taxon>Pseudomonadati</taxon>
        <taxon>Bacteroidota</taxon>
        <taxon>Bacteroidia</taxon>
        <taxon>Bacteroidales</taxon>
        <taxon>Bacteroidaceae</taxon>
        <taxon>Bacteroides</taxon>
    </lineage>
</organism>
<proteinExistence type="predicted"/>
<gene>
    <name evidence="1" type="ORF">DWX27_13675</name>
</gene>
<comment type="caution">
    <text evidence="1">The sequence shown here is derived from an EMBL/GenBank/DDBJ whole genome shotgun (WGS) entry which is preliminary data.</text>
</comment>
<reference evidence="1 2" key="1">
    <citation type="submission" date="2018-08" db="EMBL/GenBank/DDBJ databases">
        <title>A genome reference for cultivated species of the human gut microbiota.</title>
        <authorList>
            <person name="Zou Y."/>
            <person name="Xue W."/>
            <person name="Luo G."/>
        </authorList>
    </citation>
    <scope>NUCLEOTIDE SEQUENCE [LARGE SCALE GENOMIC DNA]</scope>
    <source>
        <strain evidence="1 2">AF19-10AC</strain>
    </source>
</reference>
<dbReference type="AlphaFoldDB" id="A0A3E4KXT1"/>
<dbReference type="Proteomes" id="UP000284772">
    <property type="component" value="Unassembled WGS sequence"/>
</dbReference>
<name>A0A3E4KXT1_9BACE</name>
<dbReference type="EMBL" id="QRWT01000014">
    <property type="protein sequence ID" value="RGT50613.1"/>
    <property type="molecule type" value="Genomic_DNA"/>
</dbReference>
<evidence type="ECO:0000313" key="1">
    <source>
        <dbReference type="EMBL" id="RGT50613.1"/>
    </source>
</evidence>
<sequence>MFVLGGCLMSCEEKEGHNLTPQPILKIDKILIDGVEYQYNDTIAVSSANKVEIDYTIEAEGGLTQIQNLYVYGGTANNIKMETSFTDPTRYSGKLVCDDFLPFLCSFRVVGIDKKAGLCSGGFVLKLPFNGFKEIEDPNKKGLFIKGNFDLTDVRSVQPNNAGTAFFQVNDGNRRRWDHVSHPDSDWDKSVCENLAFTFADIDGSITLLSPSIWNETLGNSIGAVIMENAPTSYFIKLPRFTKSMWDQINNYEQLEYLRTYPFAEKKIAVEIAGEFMQGNIPDQYFLVKTGKDKIGLVRVYWVGISNNYKKFAFNMKTQKY</sequence>